<organism evidence="2 3">
    <name type="scientific">Geotalea daltonii (strain DSM 22248 / JCM 15807 / FRC-32)</name>
    <name type="common">Geobacter daltonii</name>
    <dbReference type="NCBI Taxonomy" id="316067"/>
    <lineage>
        <taxon>Bacteria</taxon>
        <taxon>Pseudomonadati</taxon>
        <taxon>Thermodesulfobacteriota</taxon>
        <taxon>Desulfuromonadia</taxon>
        <taxon>Geobacterales</taxon>
        <taxon>Geobacteraceae</taxon>
        <taxon>Geotalea</taxon>
    </lineage>
</organism>
<dbReference type="HOGENOM" id="CLU_1330352_0_0_7"/>
<name>B9M3J5_GEODF</name>
<dbReference type="OrthoDB" id="5395292at2"/>
<dbReference type="eggNOG" id="ENOG50331IC">
    <property type="taxonomic scope" value="Bacteria"/>
</dbReference>
<dbReference type="STRING" id="316067.Geob_3073"/>
<reference evidence="2 3" key="1">
    <citation type="submission" date="2009-01" db="EMBL/GenBank/DDBJ databases">
        <title>Complete sequence of Geobacter sp. FRC-32.</title>
        <authorList>
            <consortium name="US DOE Joint Genome Institute"/>
            <person name="Lucas S."/>
            <person name="Copeland A."/>
            <person name="Lapidus A."/>
            <person name="Glavina del Rio T."/>
            <person name="Dalin E."/>
            <person name="Tice H."/>
            <person name="Bruce D."/>
            <person name="Goodwin L."/>
            <person name="Pitluck S."/>
            <person name="Saunders E."/>
            <person name="Brettin T."/>
            <person name="Detter J.C."/>
            <person name="Han C."/>
            <person name="Larimer F."/>
            <person name="Land M."/>
            <person name="Hauser L."/>
            <person name="Kyrpides N."/>
            <person name="Ovchinnikova G."/>
            <person name="Kostka J."/>
            <person name="Richardson P."/>
        </authorList>
    </citation>
    <scope>NUCLEOTIDE SEQUENCE [LARGE SCALE GENOMIC DNA]</scope>
    <source>
        <strain evidence="3">DSM 22248 / JCM 15807 / FRC-32</strain>
    </source>
</reference>
<keyword evidence="1" id="KW-1133">Transmembrane helix</keyword>
<feature type="transmembrane region" description="Helical" evidence="1">
    <location>
        <begin position="12"/>
        <end position="33"/>
    </location>
</feature>
<keyword evidence="1" id="KW-0472">Membrane</keyword>
<accession>B9M3J5</accession>
<proteinExistence type="predicted"/>
<keyword evidence="3" id="KW-1185">Reference proteome</keyword>
<sequence length="212" mass="22963">MRCLRNENGVALVTALMLTLISLVICLTLLYYITQGTYISAANKRYKTSLEAAHGGVQVFAKDIIPKIFGGYSTNRLMSEFSGINLDVPVTNACLQQKLRFSTSEWTNCITSNSDPNAKVSPDVTFHLKGMPSMPGFVVNSKIVDTTAGNTDTSSGGAENGEKLIDPIGVAYNPGGSLIGVPHLPYIYRIEVESEAESNAKERARLSVLYAY</sequence>
<evidence type="ECO:0000313" key="3">
    <source>
        <dbReference type="Proteomes" id="UP000007721"/>
    </source>
</evidence>
<gene>
    <name evidence="2" type="primary">pilX</name>
    <name evidence="2" type="ordered locus">Geob_3073</name>
</gene>
<evidence type="ECO:0000313" key="2">
    <source>
        <dbReference type="EMBL" id="ACM21416.1"/>
    </source>
</evidence>
<keyword evidence="1" id="KW-0812">Transmembrane</keyword>
<dbReference type="AlphaFoldDB" id="B9M3J5"/>
<dbReference type="EMBL" id="CP001390">
    <property type="protein sequence ID" value="ACM21416.1"/>
    <property type="molecule type" value="Genomic_DNA"/>
</dbReference>
<dbReference type="Proteomes" id="UP000007721">
    <property type="component" value="Chromosome"/>
</dbReference>
<evidence type="ECO:0000256" key="1">
    <source>
        <dbReference type="SAM" id="Phobius"/>
    </source>
</evidence>
<dbReference type="RefSeq" id="WP_012648144.1">
    <property type="nucleotide sequence ID" value="NC_011979.1"/>
</dbReference>
<dbReference type="KEGG" id="geo:Geob_3073"/>
<protein>
    <submittedName>
        <fullName evidence="2">Type IV pilus minor pilin PilX</fullName>
    </submittedName>
</protein>